<proteinExistence type="predicted"/>
<dbReference type="KEGG" id="cput:CONPUDRAFT_158391"/>
<accession>A0A5M3MBD3</accession>
<organism evidence="1 2">
    <name type="scientific">Coniophora puteana (strain RWD-64-598)</name>
    <name type="common">Brown rot fungus</name>
    <dbReference type="NCBI Taxonomy" id="741705"/>
    <lineage>
        <taxon>Eukaryota</taxon>
        <taxon>Fungi</taxon>
        <taxon>Dikarya</taxon>
        <taxon>Basidiomycota</taxon>
        <taxon>Agaricomycotina</taxon>
        <taxon>Agaricomycetes</taxon>
        <taxon>Agaricomycetidae</taxon>
        <taxon>Boletales</taxon>
        <taxon>Coniophorineae</taxon>
        <taxon>Coniophoraceae</taxon>
        <taxon>Coniophora</taxon>
    </lineage>
</organism>
<evidence type="ECO:0000313" key="1">
    <source>
        <dbReference type="EMBL" id="EIW76367.1"/>
    </source>
</evidence>
<keyword evidence="2" id="KW-1185">Reference proteome</keyword>
<dbReference type="GeneID" id="19203903"/>
<dbReference type="RefSeq" id="XP_007773600.1">
    <property type="nucleotide sequence ID" value="XM_007775410.1"/>
</dbReference>
<reference evidence="2" key="1">
    <citation type="journal article" date="2012" name="Science">
        <title>The Paleozoic origin of enzymatic lignin decomposition reconstructed from 31 fungal genomes.</title>
        <authorList>
            <person name="Floudas D."/>
            <person name="Binder M."/>
            <person name="Riley R."/>
            <person name="Barry K."/>
            <person name="Blanchette R.A."/>
            <person name="Henrissat B."/>
            <person name="Martinez A.T."/>
            <person name="Otillar R."/>
            <person name="Spatafora J.W."/>
            <person name="Yadav J.S."/>
            <person name="Aerts A."/>
            <person name="Benoit I."/>
            <person name="Boyd A."/>
            <person name="Carlson A."/>
            <person name="Copeland A."/>
            <person name="Coutinho P.M."/>
            <person name="de Vries R.P."/>
            <person name="Ferreira P."/>
            <person name="Findley K."/>
            <person name="Foster B."/>
            <person name="Gaskell J."/>
            <person name="Glotzer D."/>
            <person name="Gorecki P."/>
            <person name="Heitman J."/>
            <person name="Hesse C."/>
            <person name="Hori C."/>
            <person name="Igarashi K."/>
            <person name="Jurgens J.A."/>
            <person name="Kallen N."/>
            <person name="Kersten P."/>
            <person name="Kohler A."/>
            <person name="Kuees U."/>
            <person name="Kumar T.K.A."/>
            <person name="Kuo A."/>
            <person name="LaButti K."/>
            <person name="Larrondo L.F."/>
            <person name="Lindquist E."/>
            <person name="Ling A."/>
            <person name="Lombard V."/>
            <person name="Lucas S."/>
            <person name="Lundell T."/>
            <person name="Martin R."/>
            <person name="McLaughlin D.J."/>
            <person name="Morgenstern I."/>
            <person name="Morin E."/>
            <person name="Murat C."/>
            <person name="Nagy L.G."/>
            <person name="Nolan M."/>
            <person name="Ohm R.A."/>
            <person name="Patyshakuliyeva A."/>
            <person name="Rokas A."/>
            <person name="Ruiz-Duenas F.J."/>
            <person name="Sabat G."/>
            <person name="Salamov A."/>
            <person name="Samejima M."/>
            <person name="Schmutz J."/>
            <person name="Slot J.C."/>
            <person name="St John F."/>
            <person name="Stenlid J."/>
            <person name="Sun H."/>
            <person name="Sun S."/>
            <person name="Syed K."/>
            <person name="Tsang A."/>
            <person name="Wiebenga A."/>
            <person name="Young D."/>
            <person name="Pisabarro A."/>
            <person name="Eastwood D.C."/>
            <person name="Martin F."/>
            <person name="Cullen D."/>
            <person name="Grigoriev I.V."/>
            <person name="Hibbett D.S."/>
        </authorList>
    </citation>
    <scope>NUCLEOTIDE SEQUENCE [LARGE SCALE GENOMIC DNA]</scope>
    <source>
        <strain evidence="2">RWD-64-598 SS2</strain>
    </source>
</reference>
<sequence length="324" mass="36841">MQHASQHFDRVTILSISVVYRSSIVEIGRRFLNRAVLPNLTRLGLVSQETDDTSAFVDDDDDHMSRYEKCTAHPEFPELRELQIDARSFFDLYLCDTEYPCNQFKLRLTKYGAAADTHSKYESANMLDLIDALSELSRAVNTFDLEIEDVATPPDDLGWGHKASYPRIENIASVKLVNIQGPFVSTLFDCMSEAPESTIIERCEVKEHTVMKGEELRLVGISGPSLLYLVGFWEGLSLSVKDCSGFNDDFLDALSKHSRGVTCSNMESLEVEGCTAFSAEMLRDTCDIRDNIEQLTVSDGPELNEVQRMWFEDNFDRFYWSEMK</sequence>
<name>A0A5M3MBD3_CONPW</name>
<protein>
    <recommendedName>
        <fullName evidence="3">F-box domain-containing protein</fullName>
    </recommendedName>
</protein>
<evidence type="ECO:0008006" key="3">
    <source>
        <dbReference type="Google" id="ProtNLM"/>
    </source>
</evidence>
<evidence type="ECO:0000313" key="2">
    <source>
        <dbReference type="Proteomes" id="UP000053558"/>
    </source>
</evidence>
<dbReference type="AlphaFoldDB" id="A0A5M3MBD3"/>
<dbReference type="Proteomes" id="UP000053558">
    <property type="component" value="Unassembled WGS sequence"/>
</dbReference>
<dbReference type="EMBL" id="JH711586">
    <property type="protein sequence ID" value="EIW76367.1"/>
    <property type="molecule type" value="Genomic_DNA"/>
</dbReference>
<gene>
    <name evidence="1" type="ORF">CONPUDRAFT_158391</name>
</gene>
<comment type="caution">
    <text evidence="1">The sequence shown here is derived from an EMBL/GenBank/DDBJ whole genome shotgun (WGS) entry which is preliminary data.</text>
</comment>